<organism evidence="3 4">
    <name type="scientific">Promicromonospora iranensis</name>
    <dbReference type="NCBI Taxonomy" id="1105144"/>
    <lineage>
        <taxon>Bacteria</taxon>
        <taxon>Bacillati</taxon>
        <taxon>Actinomycetota</taxon>
        <taxon>Actinomycetes</taxon>
        <taxon>Micrococcales</taxon>
        <taxon>Promicromonosporaceae</taxon>
        <taxon>Promicromonospora</taxon>
    </lineage>
</organism>
<evidence type="ECO:0000259" key="2">
    <source>
        <dbReference type="SMART" id="SM00226"/>
    </source>
</evidence>
<proteinExistence type="predicted"/>
<dbReference type="Proteomes" id="UP001183585">
    <property type="component" value="Unassembled WGS sequence"/>
</dbReference>
<dbReference type="EMBL" id="JAVDYE010000001">
    <property type="protein sequence ID" value="MDR7382448.1"/>
    <property type="molecule type" value="Genomic_DNA"/>
</dbReference>
<dbReference type="EC" id="3.1.3.48" evidence="1"/>
<reference evidence="3 4" key="1">
    <citation type="submission" date="2023-07" db="EMBL/GenBank/DDBJ databases">
        <title>Sequencing the genomes of 1000 actinobacteria strains.</title>
        <authorList>
            <person name="Klenk H.-P."/>
        </authorList>
    </citation>
    <scope>NUCLEOTIDE SEQUENCE [LARGE SCALE GENOMIC DNA]</scope>
    <source>
        <strain evidence="3 4">DSM 45554</strain>
    </source>
</reference>
<name>A0ABU2CM92_9MICO</name>
<keyword evidence="4" id="KW-1185">Reference proteome</keyword>
<feature type="domain" description="Phosphotyrosine protein phosphatase I" evidence="2">
    <location>
        <begin position="3"/>
        <end position="179"/>
    </location>
</feature>
<dbReference type="PANTHER" id="PTHR11717:SF7">
    <property type="entry name" value="LOW MOLECULAR WEIGHT PHOSPHOTYROSINE PROTEIN PHOSPHATASE"/>
    <property type="match status" value="1"/>
</dbReference>
<sequence length="189" mass="20562">MPTTVLAVCTGNICRSPAIQLLLDARTDSTVSVVSAGTRAIDGGRVDPQMAELLTAQGLDPASFRARRLVPDLITQADLVITATRAHRASVVRRVPEAVRRTFTLLELAVLLRGATPLPAELSDAERWAQVPEIANGRRSGRRLDPGSLDVEDPYGRRSVVFRRVLTGIETALDGVTNAVSRSRQFRWP</sequence>
<dbReference type="Pfam" id="PF01451">
    <property type="entry name" value="LMWPc"/>
    <property type="match status" value="1"/>
</dbReference>
<accession>A0ABU2CM92</accession>
<keyword evidence="3" id="KW-0378">Hydrolase</keyword>
<evidence type="ECO:0000313" key="3">
    <source>
        <dbReference type="EMBL" id="MDR7382448.1"/>
    </source>
</evidence>
<comment type="caution">
    <text evidence="3">The sequence shown here is derived from an EMBL/GenBank/DDBJ whole genome shotgun (WGS) entry which is preliminary data.</text>
</comment>
<dbReference type="GO" id="GO:0004725">
    <property type="term" value="F:protein tyrosine phosphatase activity"/>
    <property type="evidence" value="ECO:0007669"/>
    <property type="project" value="UniProtKB-EC"/>
</dbReference>
<dbReference type="InterPro" id="IPR050438">
    <property type="entry name" value="LMW_PTPase"/>
</dbReference>
<evidence type="ECO:0000313" key="4">
    <source>
        <dbReference type="Proteomes" id="UP001183585"/>
    </source>
</evidence>
<dbReference type="SUPFAM" id="SSF52788">
    <property type="entry name" value="Phosphotyrosine protein phosphatases I"/>
    <property type="match status" value="1"/>
</dbReference>
<dbReference type="PANTHER" id="PTHR11717">
    <property type="entry name" value="LOW MOLECULAR WEIGHT PROTEIN TYROSINE PHOSPHATASE"/>
    <property type="match status" value="1"/>
</dbReference>
<dbReference type="SMART" id="SM00226">
    <property type="entry name" value="LMWPc"/>
    <property type="match status" value="1"/>
</dbReference>
<dbReference type="Gene3D" id="3.40.50.2300">
    <property type="match status" value="1"/>
</dbReference>
<dbReference type="InterPro" id="IPR023485">
    <property type="entry name" value="Ptyr_pPase"/>
</dbReference>
<evidence type="ECO:0000256" key="1">
    <source>
        <dbReference type="ARBA" id="ARBA00013064"/>
    </source>
</evidence>
<dbReference type="RefSeq" id="WP_274993262.1">
    <property type="nucleotide sequence ID" value="NZ_JAJQQP010000004.1"/>
</dbReference>
<dbReference type="InterPro" id="IPR036196">
    <property type="entry name" value="Ptyr_pPase_sf"/>
</dbReference>
<gene>
    <name evidence="3" type="ORF">J2S48_001963</name>
</gene>
<protein>
    <recommendedName>
        <fullName evidence="1">protein-tyrosine-phosphatase</fullName>
        <ecNumber evidence="1">3.1.3.48</ecNumber>
    </recommendedName>
</protein>